<comment type="caution">
    <text evidence="7">The sequence shown here is derived from an EMBL/GenBank/DDBJ whole genome shotgun (WGS) entry which is preliminary data.</text>
</comment>
<keyword evidence="10" id="KW-1185">Reference proteome</keyword>
<dbReference type="InterPro" id="IPR006581">
    <property type="entry name" value="VPS10"/>
</dbReference>
<evidence type="ECO:0000313" key="10">
    <source>
        <dbReference type="Proteomes" id="UP001152797"/>
    </source>
</evidence>
<dbReference type="InterPro" id="IPR015943">
    <property type="entry name" value="WD40/YVTN_repeat-like_dom_sf"/>
</dbReference>
<evidence type="ECO:0000313" key="9">
    <source>
        <dbReference type="EMBL" id="CAL4769958.1"/>
    </source>
</evidence>
<feature type="non-terminal residue" evidence="7">
    <location>
        <position position="823"/>
    </location>
</feature>
<keyword evidence="5" id="KW-0732">Signal</keyword>
<feature type="domain" description="VPS10" evidence="6">
    <location>
        <begin position="46"/>
        <end position="741"/>
    </location>
</feature>
<dbReference type="PANTHER" id="PTHR12106:SF27">
    <property type="entry name" value="SORTILIN-RELATED RECEPTOR"/>
    <property type="match status" value="1"/>
</dbReference>
<reference evidence="7" key="1">
    <citation type="submission" date="2022-10" db="EMBL/GenBank/DDBJ databases">
        <authorList>
            <person name="Chen Y."/>
            <person name="Dougan E. K."/>
            <person name="Chan C."/>
            <person name="Rhodes N."/>
            <person name="Thang M."/>
        </authorList>
    </citation>
    <scope>NUCLEOTIDE SEQUENCE</scope>
</reference>
<evidence type="ECO:0000313" key="7">
    <source>
        <dbReference type="EMBL" id="CAI3982646.1"/>
    </source>
</evidence>
<dbReference type="InterPro" id="IPR050310">
    <property type="entry name" value="VPS10-sortilin"/>
</dbReference>
<reference evidence="8" key="2">
    <citation type="submission" date="2024-04" db="EMBL/GenBank/DDBJ databases">
        <authorList>
            <person name="Chen Y."/>
            <person name="Shah S."/>
            <person name="Dougan E. K."/>
            <person name="Thang M."/>
            <person name="Chan C."/>
        </authorList>
    </citation>
    <scope>NUCLEOTIDE SEQUENCE [LARGE SCALE GENOMIC DNA]</scope>
</reference>
<evidence type="ECO:0000313" key="8">
    <source>
        <dbReference type="EMBL" id="CAL1136021.1"/>
    </source>
</evidence>
<sequence>MWRLWISLWLQLLSRCHVAGNVLPVVKKSHFDAPVVDILWLGKDREIVMLYTERGTLHRSSDQAGTFEETKLHSGQRQVHVVRLLMSPNSSFIALAVGNRLETFATDDAGLSWHEIHHPNAIRLSFMFHPNRPEWALLSAWTEDCRDARPGSPCTHQLLVTRDLGRTALESVSRHVVQFSWGRGDFTDRIYFTHFRDKNTRQPMLSRWMESVDFVSTDDFGKHVTTHVPRGNKFVVSEQFTLVAQCLDPQSQNVQLMVRKHSTANRDQPFEKAFIPTNLAEKSYAVLDASEGFVLLHVNHGEGLGNVYVSDDTGTRYVLSLQHNIGVNGRAAFEKVSNLKGIYFANVWAAKNATGIEALPSSFAKSGWLEHGDYQLGEGSTMSQAEQSIRYLKARPSPTAEISSRRLALRNTSVSVHSLISFNAGGAWSTLKAPSSDSEGQPISCGNGCSLHLHDMTFQEHFVPFYSYDKAVGIIMAAGNVGQRLSYKAEESNTYLSRDGGLSWSEVRKGVHIYEFGNHGAVLVMASVNSETNQVIYSLDEGKTWQPLHLDSEPFNVTNILIEPTAVSTDFVAFGSRGQQGVIYRIDFDALDWPACHKDSEPDVPGSDYETWAPSDGQQHHCPKGTACGCLLGQQVAYVRRKQLHQCFNRRKSKLPVISQPCHCTMEDFECELDFERALDQKSCVATVLPPPSARFGLMEERECAMSNSYKVDVYRRVPGNRCVDGWVPPQLDLACPPKTSSSSHGFLKFLLVGVAFSGCVYMGKKGSGDWFSWTNPYMAFTPGAAQGRSIGRVGVPTELPEVAVPRYHEALNLSYGALRVIG</sequence>
<dbReference type="GO" id="GO:0005794">
    <property type="term" value="C:Golgi apparatus"/>
    <property type="evidence" value="ECO:0007669"/>
    <property type="project" value="TreeGrafter"/>
</dbReference>
<dbReference type="CDD" id="cd15482">
    <property type="entry name" value="Sialidase_non-viral"/>
    <property type="match status" value="1"/>
</dbReference>
<organism evidence="7">
    <name type="scientific">Cladocopium goreaui</name>
    <dbReference type="NCBI Taxonomy" id="2562237"/>
    <lineage>
        <taxon>Eukaryota</taxon>
        <taxon>Sar</taxon>
        <taxon>Alveolata</taxon>
        <taxon>Dinophyceae</taxon>
        <taxon>Suessiales</taxon>
        <taxon>Symbiodiniaceae</taxon>
        <taxon>Cladocopium</taxon>
    </lineage>
</organism>
<keyword evidence="2" id="KW-0677">Repeat</keyword>
<dbReference type="EMBL" id="CAMXCT030000735">
    <property type="protein sequence ID" value="CAL4769958.1"/>
    <property type="molecule type" value="Genomic_DNA"/>
</dbReference>
<dbReference type="EMBL" id="CAMXCT020000735">
    <property type="protein sequence ID" value="CAL1136021.1"/>
    <property type="molecule type" value="Genomic_DNA"/>
</dbReference>
<dbReference type="GO" id="GO:0006892">
    <property type="term" value="P:post-Golgi vesicle-mediated transport"/>
    <property type="evidence" value="ECO:0007669"/>
    <property type="project" value="TreeGrafter"/>
</dbReference>
<evidence type="ECO:0000256" key="2">
    <source>
        <dbReference type="ARBA" id="ARBA00022737"/>
    </source>
</evidence>
<evidence type="ECO:0000259" key="6">
    <source>
        <dbReference type="SMART" id="SM00602"/>
    </source>
</evidence>
<dbReference type="SMART" id="SM00602">
    <property type="entry name" value="VPS10"/>
    <property type="match status" value="1"/>
</dbReference>
<comment type="subcellular location">
    <subcellularLocation>
        <location evidence="1">Membrane</location>
    </subcellularLocation>
</comment>
<dbReference type="Gene3D" id="2.130.10.10">
    <property type="entry name" value="YVTN repeat-like/Quinoprotein amine dehydrogenase"/>
    <property type="match status" value="1"/>
</dbReference>
<dbReference type="GO" id="GO:0016020">
    <property type="term" value="C:membrane"/>
    <property type="evidence" value="ECO:0007669"/>
    <property type="project" value="UniProtKB-SubCell"/>
</dbReference>
<dbReference type="Proteomes" id="UP001152797">
    <property type="component" value="Unassembled WGS sequence"/>
</dbReference>
<evidence type="ECO:0000256" key="3">
    <source>
        <dbReference type="ARBA" id="ARBA00023136"/>
    </source>
</evidence>
<dbReference type="Gene3D" id="2.10.70.80">
    <property type="match status" value="1"/>
</dbReference>
<feature type="chain" id="PRO_5043270044" evidence="5">
    <location>
        <begin position="21"/>
        <end position="823"/>
    </location>
</feature>
<name>A0A9P1C2G5_9DINO</name>
<dbReference type="OrthoDB" id="443634at2759"/>
<dbReference type="Pfam" id="PF15902">
    <property type="entry name" value="Sortilin-Vps10"/>
    <property type="match status" value="2"/>
</dbReference>
<accession>A0A9P1C2G5</accession>
<dbReference type="Gene3D" id="3.30.60.270">
    <property type="match status" value="1"/>
</dbReference>
<keyword evidence="4" id="KW-0325">Glycoprotein</keyword>
<keyword evidence="3" id="KW-0472">Membrane</keyword>
<gene>
    <name evidence="7" type="ORF">C1SCF055_LOCUS10320</name>
</gene>
<dbReference type="EMBL" id="CAMXCT010000735">
    <property type="protein sequence ID" value="CAI3982646.1"/>
    <property type="molecule type" value="Genomic_DNA"/>
</dbReference>
<evidence type="ECO:0000256" key="5">
    <source>
        <dbReference type="SAM" id="SignalP"/>
    </source>
</evidence>
<feature type="signal peptide" evidence="5">
    <location>
        <begin position="1"/>
        <end position="20"/>
    </location>
</feature>
<dbReference type="SUPFAM" id="SSF110296">
    <property type="entry name" value="Oligoxyloglucan reducing end-specific cellobiohydrolase"/>
    <property type="match status" value="1"/>
</dbReference>
<evidence type="ECO:0000256" key="1">
    <source>
        <dbReference type="ARBA" id="ARBA00004370"/>
    </source>
</evidence>
<dbReference type="AlphaFoldDB" id="A0A9P1C2G5"/>
<dbReference type="PANTHER" id="PTHR12106">
    <property type="entry name" value="SORTILIN RELATED"/>
    <property type="match status" value="1"/>
</dbReference>
<keyword evidence="9" id="KW-0675">Receptor</keyword>
<proteinExistence type="predicted"/>
<dbReference type="InterPro" id="IPR031777">
    <property type="entry name" value="Sortilin_C"/>
</dbReference>
<evidence type="ECO:0000256" key="4">
    <source>
        <dbReference type="ARBA" id="ARBA00023180"/>
    </source>
</evidence>
<dbReference type="Pfam" id="PF15901">
    <property type="entry name" value="Sortilin_C"/>
    <property type="match status" value="1"/>
</dbReference>
<protein>
    <submittedName>
        <fullName evidence="9">Vacuolar protein sorting/targeting protein 10 (Carboxypeptidase Y receptor) (CPY receptor) (Sortilin VPS10) (Vacuolar carboxypeptidase sorting receptor VPS10)</fullName>
    </submittedName>
</protein>
<dbReference type="InterPro" id="IPR031778">
    <property type="entry name" value="Sortilin_N"/>
</dbReference>